<accession>A0A918LWW8</accession>
<reference evidence="2" key="2">
    <citation type="submission" date="2020-09" db="EMBL/GenBank/DDBJ databases">
        <authorList>
            <person name="Sun Q."/>
            <person name="Ohkuma M."/>
        </authorList>
    </citation>
    <scope>NUCLEOTIDE SEQUENCE</scope>
    <source>
        <strain evidence="2">JCM 4125</strain>
    </source>
</reference>
<keyword evidence="3" id="KW-1185">Reference proteome</keyword>
<dbReference type="Proteomes" id="UP000646776">
    <property type="component" value="Unassembled WGS sequence"/>
</dbReference>
<organism evidence="2 3">
    <name type="scientific">Streptomyces phaeofaciens</name>
    <dbReference type="NCBI Taxonomy" id="68254"/>
    <lineage>
        <taxon>Bacteria</taxon>
        <taxon>Bacillati</taxon>
        <taxon>Actinomycetota</taxon>
        <taxon>Actinomycetes</taxon>
        <taxon>Kitasatosporales</taxon>
        <taxon>Streptomycetaceae</taxon>
        <taxon>Streptomyces</taxon>
    </lineage>
</organism>
<reference evidence="2" key="1">
    <citation type="journal article" date="2014" name="Int. J. Syst. Evol. Microbiol.">
        <title>Complete genome sequence of Corynebacterium casei LMG S-19264T (=DSM 44701T), isolated from a smear-ripened cheese.</title>
        <authorList>
            <consortium name="US DOE Joint Genome Institute (JGI-PGF)"/>
            <person name="Walter F."/>
            <person name="Albersmeier A."/>
            <person name="Kalinowski J."/>
            <person name="Ruckert C."/>
        </authorList>
    </citation>
    <scope>NUCLEOTIDE SEQUENCE</scope>
    <source>
        <strain evidence="2">JCM 4125</strain>
    </source>
</reference>
<name>A0A918LWW8_9ACTN</name>
<dbReference type="EMBL" id="BMSA01000013">
    <property type="protein sequence ID" value="GGT61540.1"/>
    <property type="molecule type" value="Genomic_DNA"/>
</dbReference>
<protein>
    <submittedName>
        <fullName evidence="2">Uncharacterized protein</fullName>
    </submittedName>
</protein>
<dbReference type="AlphaFoldDB" id="A0A918LWW8"/>
<evidence type="ECO:0000313" key="2">
    <source>
        <dbReference type="EMBL" id="GGT61540.1"/>
    </source>
</evidence>
<feature type="region of interest" description="Disordered" evidence="1">
    <location>
        <begin position="42"/>
        <end position="80"/>
    </location>
</feature>
<evidence type="ECO:0000256" key="1">
    <source>
        <dbReference type="SAM" id="MobiDB-lite"/>
    </source>
</evidence>
<comment type="caution">
    <text evidence="2">The sequence shown here is derived from an EMBL/GenBank/DDBJ whole genome shotgun (WGS) entry which is preliminary data.</text>
</comment>
<sequence length="80" mass="7899">MGGRGCGPGPVVRGREVWAGPCGGRQDPDGGSWVAPVLGRAGVGPDKGLARTGPGAGRAWVARDLGRTGPGWTGPGPDRA</sequence>
<proteinExistence type="predicted"/>
<gene>
    <name evidence="2" type="ORF">GCM10010226_43960</name>
</gene>
<evidence type="ECO:0000313" key="3">
    <source>
        <dbReference type="Proteomes" id="UP000646776"/>
    </source>
</evidence>